<evidence type="ECO:0000313" key="3">
    <source>
        <dbReference type="EMBL" id="KAF4127204.1"/>
    </source>
</evidence>
<proteinExistence type="predicted"/>
<dbReference type="Proteomes" id="UP000704712">
    <property type="component" value="Unassembled WGS sequence"/>
</dbReference>
<dbReference type="AlphaFoldDB" id="A0A8S9TL08"/>
<dbReference type="EMBL" id="JAACNO010003313">
    <property type="protein sequence ID" value="KAF4127204.1"/>
    <property type="molecule type" value="Genomic_DNA"/>
</dbReference>
<protein>
    <submittedName>
        <fullName evidence="2">Uncharacterized protein</fullName>
    </submittedName>
</protein>
<evidence type="ECO:0000313" key="2">
    <source>
        <dbReference type="EMBL" id="KAF4127194.1"/>
    </source>
</evidence>
<name>A0A8S9TL08_PHYIN</name>
<evidence type="ECO:0000313" key="4">
    <source>
        <dbReference type="Proteomes" id="UP000704712"/>
    </source>
</evidence>
<dbReference type="EMBL" id="JAACNO010003318">
    <property type="protein sequence ID" value="KAF4127194.1"/>
    <property type="molecule type" value="Genomic_DNA"/>
</dbReference>
<accession>A0A8S9TL08</accession>
<comment type="caution">
    <text evidence="2">The sequence shown here is derived from an EMBL/GenBank/DDBJ whole genome shotgun (WGS) entry which is preliminary data.</text>
</comment>
<evidence type="ECO:0000256" key="1">
    <source>
        <dbReference type="SAM" id="MobiDB-lite"/>
    </source>
</evidence>
<feature type="region of interest" description="Disordered" evidence="1">
    <location>
        <begin position="24"/>
        <end position="51"/>
    </location>
</feature>
<gene>
    <name evidence="3" type="ORF">GN958_ATG23605</name>
    <name evidence="2" type="ORF">GN958_ATG23653</name>
</gene>
<reference evidence="2" key="1">
    <citation type="submission" date="2020-03" db="EMBL/GenBank/DDBJ databases">
        <title>Hybrid Assembly of Korean Phytophthora infestans isolates.</title>
        <authorList>
            <person name="Prokchorchik M."/>
            <person name="Lee Y."/>
            <person name="Seo J."/>
            <person name="Cho J.-H."/>
            <person name="Park Y.-E."/>
            <person name="Jang D.-C."/>
            <person name="Im J.-S."/>
            <person name="Choi J.-G."/>
            <person name="Park H.-J."/>
            <person name="Lee G.-B."/>
            <person name="Lee Y.-G."/>
            <person name="Hong S.-Y."/>
            <person name="Cho K."/>
            <person name="Sohn K.H."/>
        </authorList>
    </citation>
    <scope>NUCLEOTIDE SEQUENCE</scope>
    <source>
        <strain evidence="2">KR_2_A2</strain>
    </source>
</reference>
<feature type="compositionally biased region" description="Acidic residues" evidence="1">
    <location>
        <begin position="25"/>
        <end position="36"/>
    </location>
</feature>
<sequence>MRWQKDILSEDEREDIIAGRNVAEVVDEDIQGDDNDSNNSNGGKERVGSYNTEVEYELDSDVENSDAKGDPGEIKVDNLSLQDGEFACTLSHFEYKIDGRLMPRADWLASVPQHKLHPNEGSDPNYPITGTLPNGSELECRVVENESPDEPLGDCAVVQWPPSIISLEPIRHEHGG</sequence>
<organism evidence="2 4">
    <name type="scientific">Phytophthora infestans</name>
    <name type="common">Potato late blight agent</name>
    <name type="synonym">Botrytis infestans</name>
    <dbReference type="NCBI Taxonomy" id="4787"/>
    <lineage>
        <taxon>Eukaryota</taxon>
        <taxon>Sar</taxon>
        <taxon>Stramenopiles</taxon>
        <taxon>Oomycota</taxon>
        <taxon>Peronosporomycetes</taxon>
        <taxon>Peronosporales</taxon>
        <taxon>Peronosporaceae</taxon>
        <taxon>Phytophthora</taxon>
    </lineage>
</organism>